<protein>
    <recommendedName>
        <fullName evidence="3">Transposase</fullName>
    </recommendedName>
</protein>
<dbReference type="EMBL" id="LWMT01000025">
    <property type="protein sequence ID" value="KZX17353.1"/>
    <property type="molecule type" value="Genomic_DNA"/>
</dbReference>
<name>A0A166F640_9EURY</name>
<evidence type="ECO:0000313" key="2">
    <source>
        <dbReference type="Proteomes" id="UP000077066"/>
    </source>
</evidence>
<organism evidence="1 2">
    <name type="scientific">Methanobrevibacter filiformis</name>
    <dbReference type="NCBI Taxonomy" id="55758"/>
    <lineage>
        <taxon>Archaea</taxon>
        <taxon>Methanobacteriati</taxon>
        <taxon>Methanobacteriota</taxon>
        <taxon>Methanomada group</taxon>
        <taxon>Methanobacteria</taxon>
        <taxon>Methanobacteriales</taxon>
        <taxon>Methanobacteriaceae</taxon>
        <taxon>Methanobrevibacter</taxon>
    </lineage>
</organism>
<sequence>MNDAANGNVVFDEMYSKETAANLDEYFETIAPYLPEEKYITVDLNPKYKEPLEKYGFKRQLCLKHTPKAIKTSIKNIMASYKKKGGKINRKDRKVIKEQEQKIIDMVLNEDLEEIDLIFEDMVDNLEFLHPCIQQLMNKFIIPNFNDFFWYLKVDGVPKTSNASELNFQITLPKHVKRRMHIMEGSEKRIYLKYEYRKKKSDEKFEESMNKWINELLTNNYHI</sequence>
<dbReference type="Proteomes" id="UP000077066">
    <property type="component" value="Unassembled WGS sequence"/>
</dbReference>
<keyword evidence="2" id="KW-1185">Reference proteome</keyword>
<evidence type="ECO:0000313" key="1">
    <source>
        <dbReference type="EMBL" id="KZX17353.1"/>
    </source>
</evidence>
<reference evidence="1 2" key="1">
    <citation type="submission" date="2016-04" db="EMBL/GenBank/DDBJ databases">
        <title>Genome sequence of Methanobrevibacter filiformis DSM 11501.</title>
        <authorList>
            <person name="Poehlein A."/>
            <person name="Seedorf H."/>
            <person name="Daniel R."/>
        </authorList>
    </citation>
    <scope>NUCLEOTIDE SEQUENCE [LARGE SCALE GENOMIC DNA]</scope>
    <source>
        <strain evidence="1 2">DSM 11501</strain>
    </source>
</reference>
<comment type="caution">
    <text evidence="1">The sequence shown here is derived from an EMBL/GenBank/DDBJ whole genome shotgun (WGS) entry which is preliminary data.</text>
</comment>
<accession>A0A166F640</accession>
<dbReference type="PATRIC" id="fig|55758.3.peg.217"/>
<gene>
    <name evidence="1" type="ORF">MBFIL_01950</name>
</gene>
<dbReference type="AlphaFoldDB" id="A0A166F640"/>
<evidence type="ECO:0008006" key="3">
    <source>
        <dbReference type="Google" id="ProtNLM"/>
    </source>
</evidence>
<proteinExistence type="predicted"/>